<dbReference type="Gene3D" id="1.10.10.10">
    <property type="entry name" value="Winged helix-like DNA-binding domain superfamily/Winged helix DNA-binding domain"/>
    <property type="match status" value="1"/>
</dbReference>
<dbReference type="GO" id="GO:0002758">
    <property type="term" value="P:innate immune response-activating signaling pathway"/>
    <property type="evidence" value="ECO:0007669"/>
    <property type="project" value="UniProtKB-ARBA"/>
</dbReference>
<name>A0A835F7W9_9POAL</name>
<dbReference type="EMBL" id="JACEFO010001613">
    <property type="protein sequence ID" value="KAF8731032.1"/>
    <property type="molecule type" value="Genomic_DNA"/>
</dbReference>
<dbReference type="PANTHER" id="PTHR23155">
    <property type="entry name" value="DISEASE RESISTANCE PROTEIN RP"/>
    <property type="match status" value="1"/>
</dbReference>
<evidence type="ECO:0000256" key="3">
    <source>
        <dbReference type="SAM" id="MobiDB-lite"/>
    </source>
</evidence>
<dbReference type="InterPro" id="IPR042197">
    <property type="entry name" value="Apaf_helical"/>
</dbReference>
<feature type="domain" description="Disease resistance protein winged helix" evidence="5">
    <location>
        <begin position="780"/>
        <end position="849"/>
    </location>
</feature>
<feature type="region of interest" description="Disordered" evidence="3">
    <location>
        <begin position="276"/>
        <end position="334"/>
    </location>
</feature>
<accession>A0A835F7W9</accession>
<organism evidence="6 7">
    <name type="scientific">Digitaria exilis</name>
    <dbReference type="NCBI Taxonomy" id="1010633"/>
    <lineage>
        <taxon>Eukaryota</taxon>
        <taxon>Viridiplantae</taxon>
        <taxon>Streptophyta</taxon>
        <taxon>Embryophyta</taxon>
        <taxon>Tracheophyta</taxon>
        <taxon>Spermatophyta</taxon>
        <taxon>Magnoliopsida</taxon>
        <taxon>Liliopsida</taxon>
        <taxon>Poales</taxon>
        <taxon>Poaceae</taxon>
        <taxon>PACMAD clade</taxon>
        <taxon>Panicoideae</taxon>
        <taxon>Panicodae</taxon>
        <taxon>Paniceae</taxon>
        <taxon>Anthephorinae</taxon>
        <taxon>Digitaria</taxon>
    </lineage>
</organism>
<keyword evidence="1" id="KW-0677">Repeat</keyword>
<feature type="region of interest" description="Disordered" evidence="3">
    <location>
        <begin position="183"/>
        <end position="214"/>
    </location>
</feature>
<dbReference type="InterPro" id="IPR036388">
    <property type="entry name" value="WH-like_DNA-bd_sf"/>
</dbReference>
<evidence type="ECO:0000313" key="6">
    <source>
        <dbReference type="EMBL" id="KAF8731032.1"/>
    </source>
</evidence>
<dbReference type="GO" id="GO:0042742">
    <property type="term" value="P:defense response to bacterium"/>
    <property type="evidence" value="ECO:0007669"/>
    <property type="project" value="UniProtKB-ARBA"/>
</dbReference>
<sequence>MVVFETAAIGAARSIVGKALRPLLDGFVESWAATSKLGPTISALKMELLYAHGMLSNARGVDMSNESLEELLLRLQDLAYGASDALDELDYFRIQDLVDETYETADRGCFPDFIRDTRHTTKAAVSKLSSCLSSCCGNNYKVEDSDDDDDLAAEEKGAPCGVLACCCFRGRRHAGGGADCERVKKDGNNANDKEDSEDDDELEVKNHGPAPGHQLAAKAGVADSEVHDQRVNGCVGKLVSGATNAVCTVSKNLPLCCSTAPDRNNKAEDGNAYAGHYKNGDDKDYEDGNVDGADCERVKKDGNASDKEDSKDDNELEVKIHGPAPQGRQLAAKTGGADGEVHDQMVNRCISKLVSSATNSVRTVSKRLPLCCSTAPDGNNDAEDGIAGQYESDDDEDYEHLLQTLGWSACSEPPSEEDGNAVSQALVSQWPWKKLVYGACSGGKLPWYKKRPMKTPKLELNRVDLSKRMKDIVDELQPLCAKVATILNLELLGSNRNTIKPSMAGRLKTAPLTEDPQLYGRDDEKAFILEYLENCAEKELVVVPIVGQGGIGKTTFAQHVYEKAKAESWFEATIWICVSASYNVNHLIQEIKDITPAVEGEMNTSDQELIQQRLKSKRFLLVLDDIWEFQEDDWKTLLAPLRKGSARGSMVLFTTRIPYTATKLGTYDYLIINLKGLAEEPFQKYFLACVFGQQKQQKKNKLLFKDIGIQIVHKLKGSPLAAKTVGRLLRSNISEDYWKSILERKEWEHQKDDHDIMPALKLSYDYLPFHLQQCVSCCAIFPEDYKFDREELIRFWIGLEILHGSGQNKRVEYIGYTYLNELVKHGFFYQVRNKGMDCYVIHDLLRDLALTISSNGCLSICHSNVRSVEVHPSVRHLSIIMNENADQRGGISGEHFIRELQRLKKRLKAENLQTLLIFDQGKLKDSFGHLFKKANSLRVLLVDMVYTWPNGPARHGTARARFGTALNGTALNGPPSNRVVPLSAAVPYPRH</sequence>
<dbReference type="InterPro" id="IPR002182">
    <property type="entry name" value="NB-ARC"/>
</dbReference>
<feature type="compositionally biased region" description="Basic and acidic residues" evidence="3">
    <location>
        <begin position="294"/>
        <end position="310"/>
    </location>
</feature>
<dbReference type="GO" id="GO:0043531">
    <property type="term" value="F:ADP binding"/>
    <property type="evidence" value="ECO:0007669"/>
    <property type="project" value="InterPro"/>
</dbReference>
<dbReference type="Pfam" id="PF23559">
    <property type="entry name" value="WHD_DRP"/>
    <property type="match status" value="1"/>
</dbReference>
<dbReference type="InterPro" id="IPR058922">
    <property type="entry name" value="WHD_DRP"/>
</dbReference>
<keyword evidence="2" id="KW-0611">Plant defense</keyword>
<evidence type="ECO:0000259" key="4">
    <source>
        <dbReference type="Pfam" id="PF00931"/>
    </source>
</evidence>
<dbReference type="PRINTS" id="PR00364">
    <property type="entry name" value="DISEASERSIST"/>
</dbReference>
<dbReference type="AlphaFoldDB" id="A0A835F7W9"/>
<dbReference type="FunFam" id="1.10.10.10:FF:000322">
    <property type="entry name" value="Probable disease resistance protein At1g63360"/>
    <property type="match status" value="1"/>
</dbReference>
<evidence type="ECO:0000256" key="2">
    <source>
        <dbReference type="ARBA" id="ARBA00022821"/>
    </source>
</evidence>
<dbReference type="InterPro" id="IPR044974">
    <property type="entry name" value="Disease_R_plants"/>
</dbReference>
<proteinExistence type="predicted"/>
<evidence type="ECO:0000259" key="5">
    <source>
        <dbReference type="Pfam" id="PF23559"/>
    </source>
</evidence>
<dbReference type="Pfam" id="PF00931">
    <property type="entry name" value="NB-ARC"/>
    <property type="match status" value="1"/>
</dbReference>
<dbReference type="PANTHER" id="PTHR23155:SF988">
    <property type="entry name" value="OS06G0707733 PROTEIN"/>
    <property type="match status" value="1"/>
</dbReference>
<evidence type="ECO:0000256" key="1">
    <source>
        <dbReference type="ARBA" id="ARBA00022737"/>
    </source>
</evidence>
<dbReference type="Proteomes" id="UP000636709">
    <property type="component" value="Unassembled WGS sequence"/>
</dbReference>
<comment type="caution">
    <text evidence="6">The sequence shown here is derived from an EMBL/GenBank/DDBJ whole genome shotgun (WGS) entry which is preliminary data.</text>
</comment>
<keyword evidence="7" id="KW-1185">Reference proteome</keyword>
<feature type="domain" description="NB-ARC" evidence="4">
    <location>
        <begin position="529"/>
        <end position="664"/>
    </location>
</feature>
<feature type="compositionally biased region" description="Basic and acidic residues" evidence="3">
    <location>
        <begin position="183"/>
        <end position="193"/>
    </location>
</feature>
<dbReference type="Gene3D" id="3.40.50.300">
    <property type="entry name" value="P-loop containing nucleotide triphosphate hydrolases"/>
    <property type="match status" value="1"/>
</dbReference>
<protein>
    <submittedName>
        <fullName evidence="6">Uncharacterized protein</fullName>
    </submittedName>
</protein>
<gene>
    <name evidence="6" type="ORF">HU200_016912</name>
</gene>
<evidence type="ECO:0000313" key="7">
    <source>
        <dbReference type="Proteomes" id="UP000636709"/>
    </source>
</evidence>
<dbReference type="SUPFAM" id="SSF52540">
    <property type="entry name" value="P-loop containing nucleoside triphosphate hydrolases"/>
    <property type="match status" value="1"/>
</dbReference>
<dbReference type="Gene3D" id="1.10.8.430">
    <property type="entry name" value="Helical domain of apoptotic protease-activating factors"/>
    <property type="match status" value="1"/>
</dbReference>
<dbReference type="OrthoDB" id="693152at2759"/>
<dbReference type="GO" id="GO:0009626">
    <property type="term" value="P:plant-type hypersensitive response"/>
    <property type="evidence" value="ECO:0007669"/>
    <property type="project" value="UniProtKB-ARBA"/>
</dbReference>
<reference evidence="6" key="1">
    <citation type="submission" date="2020-07" db="EMBL/GenBank/DDBJ databases">
        <title>Genome sequence and genetic diversity analysis of an under-domesticated orphan crop, white fonio (Digitaria exilis).</title>
        <authorList>
            <person name="Bennetzen J.L."/>
            <person name="Chen S."/>
            <person name="Ma X."/>
            <person name="Wang X."/>
            <person name="Yssel A.E.J."/>
            <person name="Chaluvadi S.R."/>
            <person name="Johnson M."/>
            <person name="Gangashetty P."/>
            <person name="Hamidou F."/>
            <person name="Sanogo M.D."/>
            <person name="Zwaenepoel A."/>
            <person name="Wallace J."/>
            <person name="Van De Peer Y."/>
            <person name="Van Deynze A."/>
        </authorList>
    </citation>
    <scope>NUCLEOTIDE SEQUENCE</scope>
    <source>
        <tissue evidence="6">Leaves</tissue>
    </source>
</reference>
<dbReference type="InterPro" id="IPR027417">
    <property type="entry name" value="P-loop_NTPase"/>
</dbReference>